<dbReference type="AlphaFoldDB" id="A0A371FN81"/>
<evidence type="ECO:0000313" key="2">
    <source>
        <dbReference type="EMBL" id="RDX79640.1"/>
    </source>
</evidence>
<dbReference type="OrthoDB" id="1937476at2759"/>
<evidence type="ECO:0000313" key="3">
    <source>
        <dbReference type="Proteomes" id="UP000257109"/>
    </source>
</evidence>
<feature type="region of interest" description="Disordered" evidence="1">
    <location>
        <begin position="1"/>
        <end position="20"/>
    </location>
</feature>
<accession>A0A371FN81</accession>
<name>A0A371FN81_MUCPR</name>
<organism evidence="2 3">
    <name type="scientific">Mucuna pruriens</name>
    <name type="common">Velvet bean</name>
    <name type="synonym">Dolichos pruriens</name>
    <dbReference type="NCBI Taxonomy" id="157652"/>
    <lineage>
        <taxon>Eukaryota</taxon>
        <taxon>Viridiplantae</taxon>
        <taxon>Streptophyta</taxon>
        <taxon>Embryophyta</taxon>
        <taxon>Tracheophyta</taxon>
        <taxon>Spermatophyta</taxon>
        <taxon>Magnoliopsida</taxon>
        <taxon>eudicotyledons</taxon>
        <taxon>Gunneridae</taxon>
        <taxon>Pentapetalae</taxon>
        <taxon>rosids</taxon>
        <taxon>fabids</taxon>
        <taxon>Fabales</taxon>
        <taxon>Fabaceae</taxon>
        <taxon>Papilionoideae</taxon>
        <taxon>50 kb inversion clade</taxon>
        <taxon>NPAAA clade</taxon>
        <taxon>indigoferoid/millettioid clade</taxon>
        <taxon>Phaseoleae</taxon>
        <taxon>Mucuna</taxon>
    </lineage>
</organism>
<feature type="non-terminal residue" evidence="2">
    <location>
        <position position="1"/>
    </location>
</feature>
<evidence type="ECO:0000256" key="1">
    <source>
        <dbReference type="SAM" id="MobiDB-lite"/>
    </source>
</evidence>
<sequence length="93" mass="10365">MTLLVEGQRQQEKGTPRPSWQFKLTKGNLPTFSISQRFQKQGLPTSSLEECLGTLFGFVGEQVEIRGSIEIKTVFWVGVSAQTISVSYIVVNT</sequence>
<keyword evidence="3" id="KW-1185">Reference proteome</keyword>
<reference evidence="2" key="1">
    <citation type="submission" date="2018-05" db="EMBL/GenBank/DDBJ databases">
        <title>Draft genome of Mucuna pruriens seed.</title>
        <authorList>
            <person name="Nnadi N.E."/>
            <person name="Vos R."/>
            <person name="Hasami M.H."/>
            <person name="Devisetty U.K."/>
            <person name="Aguiy J.C."/>
        </authorList>
    </citation>
    <scope>NUCLEOTIDE SEQUENCE [LARGE SCALE GENOMIC DNA]</scope>
    <source>
        <strain evidence="2">JCA_2017</strain>
    </source>
</reference>
<protein>
    <submittedName>
        <fullName evidence="2">Uncharacterized protein</fullName>
    </submittedName>
</protein>
<dbReference type="EMBL" id="QJKJ01008478">
    <property type="protein sequence ID" value="RDX79640.1"/>
    <property type="molecule type" value="Genomic_DNA"/>
</dbReference>
<proteinExistence type="predicted"/>
<dbReference type="Proteomes" id="UP000257109">
    <property type="component" value="Unassembled WGS sequence"/>
</dbReference>
<comment type="caution">
    <text evidence="2">The sequence shown here is derived from an EMBL/GenBank/DDBJ whole genome shotgun (WGS) entry which is preliminary data.</text>
</comment>
<gene>
    <name evidence="2" type="ORF">CR513_39920</name>
</gene>